<accession>A0A645HH50</accession>
<proteinExistence type="predicted"/>
<dbReference type="AntiFam" id="ANF00095">
    <property type="entry name" value="Shadow ORF (opposite ABC transporters)"/>
</dbReference>
<comment type="caution">
    <text evidence="1">The sequence shown here is derived from an EMBL/GenBank/DDBJ whole genome shotgun (WGS) entry which is preliminary data.</text>
</comment>
<protein>
    <submittedName>
        <fullName evidence="1">Uncharacterized protein</fullName>
    </submittedName>
</protein>
<dbReference type="AlphaFoldDB" id="A0A645HH50"/>
<dbReference type="EMBL" id="VSSQ01092516">
    <property type="protein sequence ID" value="MPN37712.1"/>
    <property type="molecule type" value="Genomic_DNA"/>
</dbReference>
<name>A0A645HH50_9ZZZZ</name>
<organism evidence="1">
    <name type="scientific">bioreactor metagenome</name>
    <dbReference type="NCBI Taxonomy" id="1076179"/>
    <lineage>
        <taxon>unclassified sequences</taxon>
        <taxon>metagenomes</taxon>
        <taxon>ecological metagenomes</taxon>
    </lineage>
</organism>
<sequence>MQRFFMGPLFFLPIAGQAQDGLPQGVARSIVQPNLHVVFHRKGFKKPDVLEGSGNAHLIELVGLFARRILAIQQDGAAGRGIYVGDQVKHSGFARTVGTNQAGNFRATDGKVEIVHGAQTAEINAQMPDIQNGELTNIPFGNKSRAGNTNQFIHWNHLPSLLSFPPAAGRR</sequence>
<reference evidence="1" key="1">
    <citation type="submission" date="2019-08" db="EMBL/GenBank/DDBJ databases">
        <authorList>
            <person name="Kucharzyk K."/>
            <person name="Murdoch R.W."/>
            <person name="Higgins S."/>
            <person name="Loffler F."/>
        </authorList>
    </citation>
    <scope>NUCLEOTIDE SEQUENCE</scope>
</reference>
<gene>
    <name evidence="1" type="ORF">SDC9_185232</name>
</gene>
<evidence type="ECO:0000313" key="1">
    <source>
        <dbReference type="EMBL" id="MPN37712.1"/>
    </source>
</evidence>